<dbReference type="GO" id="GO:0005085">
    <property type="term" value="F:guanyl-nucleotide exchange factor activity"/>
    <property type="evidence" value="ECO:0007669"/>
    <property type="project" value="TreeGrafter"/>
</dbReference>
<dbReference type="GO" id="GO:0016192">
    <property type="term" value="P:vesicle-mediated transport"/>
    <property type="evidence" value="ECO:0007669"/>
    <property type="project" value="InterPro"/>
</dbReference>
<dbReference type="InterPro" id="IPR043987">
    <property type="entry name" value="CCZ1/INTU/HSP4_longin_1"/>
</dbReference>
<dbReference type="OrthoDB" id="16754at2759"/>
<dbReference type="Proteomes" id="UP000677054">
    <property type="component" value="Unassembled WGS sequence"/>
</dbReference>
<dbReference type="PANTHER" id="PTHR14407:SF9">
    <property type="entry name" value="BLOC-3 COMPLEX MEMBER HPS4"/>
    <property type="match status" value="1"/>
</dbReference>
<gene>
    <name evidence="3" type="ORF">DSTB1V02_LOCUS8064</name>
</gene>
<dbReference type="EMBL" id="LR901276">
    <property type="protein sequence ID" value="CAD7248244.1"/>
    <property type="molecule type" value="Genomic_DNA"/>
</dbReference>
<dbReference type="AlphaFoldDB" id="A0A7R8XEG4"/>
<protein>
    <recommendedName>
        <fullName evidence="2">CCZ1/INTU/HSP4 first Longin domain-containing protein</fullName>
    </recommendedName>
</protein>
<feature type="domain" description="CCZ1/INTU/HSP4 first Longin" evidence="2">
    <location>
        <begin position="58"/>
        <end position="150"/>
    </location>
</feature>
<evidence type="ECO:0000256" key="1">
    <source>
        <dbReference type="SAM" id="MobiDB-lite"/>
    </source>
</evidence>
<feature type="region of interest" description="Disordered" evidence="1">
    <location>
        <begin position="343"/>
        <end position="373"/>
    </location>
</feature>
<organism evidence="3">
    <name type="scientific">Darwinula stevensoni</name>
    <dbReference type="NCBI Taxonomy" id="69355"/>
    <lineage>
        <taxon>Eukaryota</taxon>
        <taxon>Metazoa</taxon>
        <taxon>Ecdysozoa</taxon>
        <taxon>Arthropoda</taxon>
        <taxon>Crustacea</taxon>
        <taxon>Oligostraca</taxon>
        <taxon>Ostracoda</taxon>
        <taxon>Podocopa</taxon>
        <taxon>Podocopida</taxon>
        <taxon>Darwinulocopina</taxon>
        <taxon>Darwinuloidea</taxon>
        <taxon>Darwinulidae</taxon>
        <taxon>Darwinula</taxon>
    </lineage>
</organism>
<proteinExistence type="predicted"/>
<dbReference type="GO" id="GO:0005765">
    <property type="term" value="C:lysosomal membrane"/>
    <property type="evidence" value="ECO:0007669"/>
    <property type="project" value="TreeGrafter"/>
</dbReference>
<dbReference type="GO" id="GO:0031267">
    <property type="term" value="F:small GTPase binding"/>
    <property type="evidence" value="ECO:0007669"/>
    <property type="project" value="TreeGrafter"/>
</dbReference>
<dbReference type="PANTHER" id="PTHR14407">
    <property type="entry name" value="HERMANSKY-PUDLAK SYNDROME 4 PROTEIN LIGHT-EAR PROTEIN-RELATED"/>
    <property type="match status" value="1"/>
</dbReference>
<dbReference type="EMBL" id="CAJPEV010001759">
    <property type="protein sequence ID" value="CAG0894218.1"/>
    <property type="molecule type" value="Genomic_DNA"/>
</dbReference>
<accession>A0A7R8XEG4</accession>
<keyword evidence="4" id="KW-1185">Reference proteome</keyword>
<sequence>MESEAVSHGSYGESENVCDRRSHDYPRATKCPVSMAYSLKYLFLYDTSVSVNRLKADTEDEAGDPLDSILFYFPKNASSDSQVQLCGQLMGVILSMESMFSPVTKLVLEKEVTLVWNVGDHYLVIGCDTKLHPCGQELLRELLIDAFLFFCGTMAKISSRLRRGMDEGSRDVHRLGPRGEHGVKLMSYSEVMDSFVPVCCSILQRSLESPFLGISLLSVPKTASECFMEAQELLQACEELPCVLGGAFFIARLLITSTLGKHITKMISIADVPRMHSEVSAKTILTSVWLPVVEYKKLLEKRQQPHPDPQWTHSSSSSCSSCDNLLIETSHDCVTQPFPIPSAASQDAPPIKRCRSVPNVSDSGRPSKETDGTHCENGAVRAWLVIHCSGEMLSAFIIHFRLSVSPLNRKHKWELQPPWKTVDDLVSLLKKRVHIIEGTLWFHLKLHGQANFPTSSHYGWLKLDRQWDGIVQEGSKTTVDHQSISDIQSTLACHPVKQIAIRAGQDRLIYCKRRENDELYYWTKTSTSQVFPSPNAIPTEAIFPEKASAHLQRLLRN</sequence>
<dbReference type="Pfam" id="PF19031">
    <property type="entry name" value="Intu_longin_1"/>
    <property type="match status" value="1"/>
</dbReference>
<name>A0A7R8XEG4_9CRUS</name>
<dbReference type="GO" id="GO:0006605">
    <property type="term" value="P:protein targeting"/>
    <property type="evidence" value="ECO:0007669"/>
    <property type="project" value="TreeGrafter"/>
</dbReference>
<evidence type="ECO:0000259" key="2">
    <source>
        <dbReference type="Pfam" id="PF19031"/>
    </source>
</evidence>
<evidence type="ECO:0000313" key="3">
    <source>
        <dbReference type="EMBL" id="CAD7248244.1"/>
    </source>
</evidence>
<dbReference type="GO" id="GO:0031085">
    <property type="term" value="C:BLOC-3 complex"/>
    <property type="evidence" value="ECO:0007669"/>
    <property type="project" value="TreeGrafter"/>
</dbReference>
<reference evidence="3" key="1">
    <citation type="submission" date="2020-11" db="EMBL/GenBank/DDBJ databases">
        <authorList>
            <person name="Tran Van P."/>
        </authorList>
    </citation>
    <scope>NUCLEOTIDE SEQUENCE</scope>
</reference>
<dbReference type="InterPro" id="IPR026091">
    <property type="entry name" value="HPS4"/>
</dbReference>
<dbReference type="GO" id="GO:0031410">
    <property type="term" value="C:cytoplasmic vesicle"/>
    <property type="evidence" value="ECO:0007669"/>
    <property type="project" value="TreeGrafter"/>
</dbReference>
<evidence type="ECO:0000313" key="4">
    <source>
        <dbReference type="Proteomes" id="UP000677054"/>
    </source>
</evidence>